<reference evidence="2" key="2">
    <citation type="submission" date="2006-05" db="EMBL/GenBank/DDBJ databases">
        <title>Sequencing of the draft genome and assembly of Desulfuromonas acetoxidans DSM 684.</title>
        <authorList>
            <consortium name="US DOE Joint Genome Institute (JGI-PGF)"/>
            <person name="Copeland A."/>
            <person name="Lucas S."/>
            <person name="Lapidus A."/>
            <person name="Barry K."/>
            <person name="Detter J.C."/>
            <person name="Glavina del Rio T."/>
            <person name="Hammon N."/>
            <person name="Israni S."/>
            <person name="Dalin E."/>
            <person name="Tice H."/>
            <person name="Bruce D."/>
            <person name="Pitluck S."/>
            <person name="Richardson P."/>
        </authorList>
    </citation>
    <scope>NUCLEOTIDE SEQUENCE [LARGE SCALE GENOMIC DNA]</scope>
    <source>
        <strain evidence="2">DSM 684</strain>
    </source>
</reference>
<comment type="caution">
    <text evidence="2">The sequence shown here is derived from an EMBL/GenBank/DDBJ whole genome shotgun (WGS) entry which is preliminary data.</text>
</comment>
<dbReference type="AlphaFoldDB" id="Q1K0D8"/>
<gene>
    <name evidence="2" type="ORF">Dace_2303</name>
</gene>
<feature type="signal peptide" evidence="1">
    <location>
        <begin position="1"/>
        <end position="20"/>
    </location>
</feature>
<organism evidence="2 3">
    <name type="scientific">Desulfuromonas acetoxidans (strain DSM 684 / 11070)</name>
    <dbReference type="NCBI Taxonomy" id="281689"/>
    <lineage>
        <taxon>Bacteria</taxon>
        <taxon>Pseudomonadati</taxon>
        <taxon>Thermodesulfobacteriota</taxon>
        <taxon>Desulfuromonadia</taxon>
        <taxon>Desulfuromonadales</taxon>
        <taxon>Desulfuromonadaceae</taxon>
        <taxon>Desulfuromonas</taxon>
    </lineage>
</organism>
<evidence type="ECO:0000256" key="1">
    <source>
        <dbReference type="SAM" id="SignalP"/>
    </source>
</evidence>
<name>Q1K0D8_DESA6</name>
<reference evidence="2" key="1">
    <citation type="submission" date="2006-05" db="EMBL/GenBank/DDBJ databases">
        <title>Annotation of the draft genome assembly of Desulfuromonas acetoxidans DSM 684.</title>
        <authorList>
            <consortium name="US DOE Joint Genome Institute (JGI-ORNL)"/>
            <person name="Larimer F."/>
            <person name="Land M."/>
            <person name="Hauser L."/>
        </authorList>
    </citation>
    <scope>NUCLEOTIDE SEQUENCE [LARGE SCALE GENOMIC DNA]</scope>
    <source>
        <strain evidence="2">DSM 684</strain>
    </source>
</reference>
<dbReference type="RefSeq" id="WP_005999865.1">
    <property type="nucleotide sequence ID" value="NZ_AAEW02000007.1"/>
</dbReference>
<evidence type="ECO:0000313" key="2">
    <source>
        <dbReference type="EMBL" id="EAT16003.1"/>
    </source>
</evidence>
<evidence type="ECO:0000313" key="3">
    <source>
        <dbReference type="Proteomes" id="UP000005695"/>
    </source>
</evidence>
<sequence length="142" mass="15939">MRILVLVCALMVLSSCVKTAQRVHVPLNSMPYAIDTATIVVYYPATVKQGPLQRFELMVDGANVGDVIAEQPLRFSLKPGNHVLQAKIPGVLSKQYRLDLQGGLVYFFKLRRKYGTFVDQVHLDATPLIEGYSIISHRPEFH</sequence>
<keyword evidence="3" id="KW-1185">Reference proteome</keyword>
<protein>
    <recommendedName>
        <fullName evidence="4">DUF2846 domain-containing protein</fullName>
    </recommendedName>
</protein>
<feature type="chain" id="PRO_5004192342" description="DUF2846 domain-containing protein" evidence="1">
    <location>
        <begin position="21"/>
        <end position="142"/>
    </location>
</feature>
<dbReference type="OrthoDB" id="2223488at2"/>
<dbReference type="Proteomes" id="UP000005695">
    <property type="component" value="Unassembled WGS sequence"/>
</dbReference>
<keyword evidence="1" id="KW-0732">Signal</keyword>
<dbReference type="PROSITE" id="PS51257">
    <property type="entry name" value="PROKAR_LIPOPROTEIN"/>
    <property type="match status" value="1"/>
</dbReference>
<proteinExistence type="predicted"/>
<accession>Q1K0D8</accession>
<dbReference type="EMBL" id="AAEW02000007">
    <property type="protein sequence ID" value="EAT16003.1"/>
    <property type="molecule type" value="Genomic_DNA"/>
</dbReference>
<evidence type="ECO:0008006" key="4">
    <source>
        <dbReference type="Google" id="ProtNLM"/>
    </source>
</evidence>